<feature type="transmembrane region" description="Helical" evidence="1">
    <location>
        <begin position="118"/>
        <end position="139"/>
    </location>
</feature>
<sequence>MKILLIIFASLFLIYSSIQYENKVFAIHFVDEEDNLVLGKYLLDNKKLYGDLFSHHQPYGYILSAGIQKVTDPNSIFLLIKRHREAIIVWSFIWSILLILRFGWLLLVFVTIYELSKVYLFGNLFLAESLVVYPLIYLFSSLFKLRKRNKWEILFLGSLISFSALTLSPVWPVLLFTLIIIWYQENKSINFLKFVAIGTIPIIVISAFFINFNDYLYNAFYINLFYYIPLTHGESALWGIIKGFSAPVLSFFVSSNESPTIYLIRIFSLGLILGLGYLVKLKEYKSAALLIVTLGLLNLRYIDPGAQYYRGFHLLPWFASLILVVTLIFEKVFNKNKAIGLILMIGLLGSTIYYCSNEFLTVRDINKDFYINYSRQFSIGEAIRIMKTEKDTLFVAPDEWLVYWQADINPASKMINYYAWMDKVPVLKNEIDRTFRDSPPTFVYLNLVGTGFEPYLDNYINLVRDGKNVNLYVEDDRFSSLSKEQLNQLKFHNFELIKQ</sequence>
<feature type="transmembrane region" description="Helical" evidence="1">
    <location>
        <begin position="308"/>
        <end position="329"/>
    </location>
</feature>
<comment type="caution">
    <text evidence="2">The sequence shown here is derived from an EMBL/GenBank/DDBJ whole genome shotgun (WGS) entry which is preliminary data.</text>
</comment>
<keyword evidence="1" id="KW-0472">Membrane</keyword>
<gene>
    <name evidence="2" type="ORF">US19_C0037G0007</name>
</gene>
<evidence type="ECO:0008006" key="4">
    <source>
        <dbReference type="Google" id="ProtNLM"/>
    </source>
</evidence>
<feature type="transmembrane region" description="Helical" evidence="1">
    <location>
        <begin position="87"/>
        <end position="112"/>
    </location>
</feature>
<evidence type="ECO:0000313" key="3">
    <source>
        <dbReference type="Proteomes" id="UP000034492"/>
    </source>
</evidence>
<feature type="transmembrane region" description="Helical" evidence="1">
    <location>
        <begin position="261"/>
        <end position="279"/>
    </location>
</feature>
<accession>A0A0G0F2I6</accession>
<reference evidence="2 3" key="1">
    <citation type="journal article" date="2015" name="Nature">
        <title>rRNA introns, odd ribosomes, and small enigmatic genomes across a large radiation of phyla.</title>
        <authorList>
            <person name="Brown C.T."/>
            <person name="Hug L.A."/>
            <person name="Thomas B.C."/>
            <person name="Sharon I."/>
            <person name="Castelle C.J."/>
            <person name="Singh A."/>
            <person name="Wilkins M.J."/>
            <person name="Williams K.H."/>
            <person name="Banfield J.F."/>
        </authorList>
    </citation>
    <scope>NUCLEOTIDE SEQUENCE [LARGE SCALE GENOMIC DNA]</scope>
</reference>
<dbReference type="EMBL" id="LBSA01000037">
    <property type="protein sequence ID" value="KKQ07800.1"/>
    <property type="molecule type" value="Genomic_DNA"/>
</dbReference>
<keyword evidence="1" id="KW-1133">Transmembrane helix</keyword>
<dbReference type="Proteomes" id="UP000034492">
    <property type="component" value="Unassembled WGS sequence"/>
</dbReference>
<feature type="transmembrane region" description="Helical" evidence="1">
    <location>
        <begin position="224"/>
        <end position="241"/>
    </location>
</feature>
<dbReference type="AlphaFoldDB" id="A0A0G0F2I6"/>
<evidence type="ECO:0000256" key="1">
    <source>
        <dbReference type="SAM" id="Phobius"/>
    </source>
</evidence>
<keyword evidence="1" id="KW-0812">Transmembrane</keyword>
<feature type="transmembrane region" description="Helical" evidence="1">
    <location>
        <begin position="338"/>
        <end position="354"/>
    </location>
</feature>
<feature type="transmembrane region" description="Helical" evidence="1">
    <location>
        <begin position="189"/>
        <end position="212"/>
    </location>
</feature>
<feature type="transmembrane region" description="Helical" evidence="1">
    <location>
        <begin position="151"/>
        <end position="183"/>
    </location>
</feature>
<protein>
    <recommendedName>
        <fullName evidence="4">Glycosyltransferase RgtA/B/C/D-like domain-containing protein</fullName>
    </recommendedName>
</protein>
<name>A0A0G0F2I6_9BACT</name>
<proteinExistence type="predicted"/>
<organism evidence="2 3">
    <name type="scientific">Candidatus Daviesbacteria bacterium GW2011_GWB1_36_5</name>
    <dbReference type="NCBI Taxonomy" id="1618426"/>
    <lineage>
        <taxon>Bacteria</taxon>
        <taxon>Candidatus Daviesiibacteriota</taxon>
    </lineage>
</organism>
<evidence type="ECO:0000313" key="2">
    <source>
        <dbReference type="EMBL" id="KKQ07800.1"/>
    </source>
</evidence>